<dbReference type="SUPFAM" id="SSF103088">
    <property type="entry name" value="OmpA-like"/>
    <property type="match status" value="1"/>
</dbReference>
<evidence type="ECO:0000256" key="9">
    <source>
        <dbReference type="ARBA" id="ARBA00023237"/>
    </source>
</evidence>
<dbReference type="InterPro" id="IPR036737">
    <property type="entry name" value="OmpA-like_sf"/>
</dbReference>
<keyword evidence="5 10" id="KW-0732">Signal</keyword>
<feature type="domain" description="OmpA-like" evidence="11">
    <location>
        <begin position="274"/>
        <end position="369"/>
    </location>
</feature>
<evidence type="ECO:0000256" key="8">
    <source>
        <dbReference type="ARBA" id="ARBA00023136"/>
    </source>
</evidence>
<dbReference type="PRINTS" id="PR01021">
    <property type="entry name" value="OMPADOMAIN"/>
</dbReference>
<gene>
    <name evidence="13" type="ORF">Rmf_28060</name>
</gene>
<keyword evidence="7" id="KW-0626">Porin</keyword>
<evidence type="ECO:0000256" key="2">
    <source>
        <dbReference type="ARBA" id="ARBA00022448"/>
    </source>
</evidence>
<keyword evidence="3" id="KW-1134">Transmembrane beta strand</keyword>
<name>A0ABN6P2K1_9PROT</name>
<evidence type="ECO:0000256" key="4">
    <source>
        <dbReference type="ARBA" id="ARBA00022692"/>
    </source>
</evidence>
<feature type="domain" description="Outer membrane protein beta-barrel" evidence="12">
    <location>
        <begin position="16"/>
        <end position="210"/>
    </location>
</feature>
<dbReference type="Pfam" id="PF13505">
    <property type="entry name" value="OMP_b-brl"/>
    <property type="match status" value="1"/>
</dbReference>
<keyword evidence="9" id="KW-0998">Cell outer membrane</keyword>
<keyword evidence="6" id="KW-0406">Ion transport</keyword>
<evidence type="ECO:0000256" key="3">
    <source>
        <dbReference type="ARBA" id="ARBA00022452"/>
    </source>
</evidence>
<sequence>MSPAGSPRRLGLAGTALLGAMASAAPAAAQFAPGPYVAGGFGWNLVPDTDLNLDQAGTAALGRAGYGGSGTVGFSPGIAGVLSLGWGFGNGLRLELEGNYRSNETDSASGVAGWASIGAPGGRQESWGVMGNVLLDLGVFGPVIPYVGVGAGYVVTEWAGVRGISQNGALRMTVDDRDGRFAYQGIAGLAFPVEFAPGLAVTAEYRFLGTLQPRLQARFDNPLTGAAVASGSVEPDVYNHSLMLGLRYTLGRGAAPSAPAPAAVPQASRSFLVFFDWNRADLTERARQIINEAVQHARSQRSTRIEVAGHADRSGTVQFNQALSRRRAETVAAELVRRGIAREDIAITALGETQPLVPTADDVREPQNRRVEILVR</sequence>
<keyword evidence="4" id="KW-0812">Transmembrane</keyword>
<reference evidence="13 14" key="1">
    <citation type="journal article" date="2016" name="Microbes Environ.">
        <title>Phylogenetically diverse aerobic anoxygenic phototrophic bacteria isolated from epilithic biofilms in Tama river, Japan.</title>
        <authorList>
            <person name="Hirose S."/>
            <person name="Matsuura K."/>
            <person name="Haruta S."/>
        </authorList>
    </citation>
    <scope>NUCLEOTIDE SEQUENCE [LARGE SCALE GENOMIC DNA]</scope>
    <source>
        <strain evidence="13 14">S08</strain>
    </source>
</reference>
<dbReference type="InterPro" id="IPR027385">
    <property type="entry name" value="Beta-barrel_OMP"/>
</dbReference>
<feature type="chain" id="PRO_5045864387" evidence="10">
    <location>
        <begin position="28"/>
        <end position="376"/>
    </location>
</feature>
<accession>A0ABN6P2K1</accession>
<dbReference type="Proteomes" id="UP000831327">
    <property type="component" value="Chromosome"/>
</dbReference>
<protein>
    <submittedName>
        <fullName evidence="13">Membrane protein</fullName>
    </submittedName>
</protein>
<feature type="signal peptide" evidence="10">
    <location>
        <begin position="1"/>
        <end position="27"/>
    </location>
</feature>
<keyword evidence="14" id="KW-1185">Reference proteome</keyword>
<dbReference type="InterPro" id="IPR050330">
    <property type="entry name" value="Bact_OuterMem_StrucFunc"/>
</dbReference>
<dbReference type="PANTHER" id="PTHR30329">
    <property type="entry name" value="STATOR ELEMENT OF FLAGELLAR MOTOR COMPLEX"/>
    <property type="match status" value="1"/>
</dbReference>
<evidence type="ECO:0000313" key="13">
    <source>
        <dbReference type="EMBL" id="BDG72877.1"/>
    </source>
</evidence>
<evidence type="ECO:0000256" key="10">
    <source>
        <dbReference type="SAM" id="SignalP"/>
    </source>
</evidence>
<evidence type="ECO:0000259" key="11">
    <source>
        <dbReference type="Pfam" id="PF00691"/>
    </source>
</evidence>
<dbReference type="InterPro" id="IPR006664">
    <property type="entry name" value="OMP_bac"/>
</dbReference>
<keyword evidence="2" id="KW-0813">Transport</keyword>
<evidence type="ECO:0000256" key="5">
    <source>
        <dbReference type="ARBA" id="ARBA00022729"/>
    </source>
</evidence>
<evidence type="ECO:0000313" key="14">
    <source>
        <dbReference type="Proteomes" id="UP000831327"/>
    </source>
</evidence>
<dbReference type="EMBL" id="AP025637">
    <property type="protein sequence ID" value="BDG72877.1"/>
    <property type="molecule type" value="Genomic_DNA"/>
</dbReference>
<dbReference type="SUPFAM" id="SSF56925">
    <property type="entry name" value="OMPA-like"/>
    <property type="match status" value="1"/>
</dbReference>
<evidence type="ECO:0000259" key="12">
    <source>
        <dbReference type="Pfam" id="PF13505"/>
    </source>
</evidence>
<comment type="subcellular location">
    <subcellularLocation>
        <location evidence="1">Cell outer membrane</location>
        <topology evidence="1">Multi-pass membrane protein</topology>
    </subcellularLocation>
</comment>
<dbReference type="Gene3D" id="2.40.160.20">
    <property type="match status" value="1"/>
</dbReference>
<dbReference type="Pfam" id="PF00691">
    <property type="entry name" value="OmpA"/>
    <property type="match status" value="1"/>
</dbReference>
<dbReference type="CDD" id="cd07185">
    <property type="entry name" value="OmpA_C-like"/>
    <property type="match status" value="1"/>
</dbReference>
<dbReference type="PANTHER" id="PTHR30329:SF21">
    <property type="entry name" value="LIPOPROTEIN YIAD-RELATED"/>
    <property type="match status" value="1"/>
</dbReference>
<evidence type="ECO:0000256" key="1">
    <source>
        <dbReference type="ARBA" id="ARBA00004571"/>
    </source>
</evidence>
<dbReference type="InterPro" id="IPR006665">
    <property type="entry name" value="OmpA-like"/>
</dbReference>
<dbReference type="RefSeq" id="WP_255751344.1">
    <property type="nucleotide sequence ID" value="NZ_AP025637.1"/>
</dbReference>
<evidence type="ECO:0000256" key="6">
    <source>
        <dbReference type="ARBA" id="ARBA00023065"/>
    </source>
</evidence>
<keyword evidence="8" id="KW-0472">Membrane</keyword>
<dbReference type="Gene3D" id="3.30.1330.60">
    <property type="entry name" value="OmpA-like domain"/>
    <property type="match status" value="1"/>
</dbReference>
<evidence type="ECO:0000256" key="7">
    <source>
        <dbReference type="ARBA" id="ARBA00023114"/>
    </source>
</evidence>
<proteinExistence type="predicted"/>
<dbReference type="InterPro" id="IPR011250">
    <property type="entry name" value="OMP/PagP_B-barrel"/>
</dbReference>
<organism evidence="13 14">
    <name type="scientific">Roseomonas fluvialis</name>
    <dbReference type="NCBI Taxonomy" id="1750527"/>
    <lineage>
        <taxon>Bacteria</taxon>
        <taxon>Pseudomonadati</taxon>
        <taxon>Pseudomonadota</taxon>
        <taxon>Alphaproteobacteria</taxon>
        <taxon>Acetobacterales</taxon>
        <taxon>Roseomonadaceae</taxon>
        <taxon>Roseomonas</taxon>
    </lineage>
</organism>